<feature type="region of interest" description="Disordered" evidence="7">
    <location>
        <begin position="1960"/>
        <end position="2005"/>
    </location>
</feature>
<dbReference type="GeneTree" id="ENSGT00530000063749"/>
<comment type="similarity">
    <text evidence="1">Belongs to the adenomatous polyposis coli (APC) family.</text>
</comment>
<dbReference type="GO" id="GO:0005794">
    <property type="term" value="C:Golgi apparatus"/>
    <property type="evidence" value="ECO:0007669"/>
    <property type="project" value="Ensembl"/>
</dbReference>
<dbReference type="Pfam" id="PF16689">
    <property type="entry name" value="APC_N_CC"/>
    <property type="match status" value="1"/>
</dbReference>
<dbReference type="InterPro" id="IPR036149">
    <property type="entry name" value="APC_N_sf"/>
</dbReference>
<dbReference type="GO" id="GO:0019887">
    <property type="term" value="F:protein kinase regulator activity"/>
    <property type="evidence" value="ECO:0007669"/>
    <property type="project" value="Ensembl"/>
</dbReference>
<dbReference type="GO" id="GO:0016328">
    <property type="term" value="C:lateral plasma membrane"/>
    <property type="evidence" value="ECO:0007669"/>
    <property type="project" value="Ensembl"/>
</dbReference>
<dbReference type="GO" id="GO:0051010">
    <property type="term" value="F:microtubule plus-end binding"/>
    <property type="evidence" value="ECO:0007669"/>
    <property type="project" value="Ensembl"/>
</dbReference>
<proteinExistence type="inferred from homology"/>
<feature type="compositionally biased region" description="Basic and acidic residues" evidence="7">
    <location>
        <begin position="2511"/>
        <end position="2528"/>
    </location>
</feature>
<dbReference type="GO" id="GO:0000776">
    <property type="term" value="C:kinetochore"/>
    <property type="evidence" value="ECO:0007669"/>
    <property type="project" value="Ensembl"/>
</dbReference>
<dbReference type="InterPro" id="IPR009240">
    <property type="entry name" value="APC_15aa_rpt"/>
</dbReference>
<dbReference type="InterPro" id="IPR009224">
    <property type="entry name" value="SAMP"/>
</dbReference>
<feature type="compositionally biased region" description="Low complexity" evidence="7">
    <location>
        <begin position="964"/>
        <end position="974"/>
    </location>
</feature>
<feature type="repeat" description="ARM" evidence="5">
    <location>
        <begin position="660"/>
        <end position="702"/>
    </location>
</feature>
<accession>U3JB97</accession>
<dbReference type="GO" id="GO:0016055">
    <property type="term" value="P:Wnt signaling pathway"/>
    <property type="evidence" value="ECO:0007669"/>
    <property type="project" value="UniProtKB-KW"/>
</dbReference>
<name>U3JB97_FICAL</name>
<feature type="domain" description="EB-1 binding" evidence="8">
    <location>
        <begin position="2786"/>
        <end position="2921"/>
    </location>
</feature>
<dbReference type="GO" id="GO:0006974">
    <property type="term" value="P:DNA damage response"/>
    <property type="evidence" value="ECO:0007669"/>
    <property type="project" value="Ensembl"/>
</dbReference>
<dbReference type="GO" id="GO:0005923">
    <property type="term" value="C:bicellular tight junction"/>
    <property type="evidence" value="ECO:0007669"/>
    <property type="project" value="Ensembl"/>
</dbReference>
<dbReference type="HOGENOM" id="CLU_001012_0_0_1"/>
<feature type="compositionally biased region" description="Polar residues" evidence="7">
    <location>
        <begin position="2746"/>
        <end position="2756"/>
    </location>
</feature>
<dbReference type="Pfam" id="PF16630">
    <property type="entry name" value="APC_u5"/>
    <property type="match status" value="1"/>
</dbReference>
<feature type="region of interest" description="Disordered" evidence="7">
    <location>
        <begin position="1063"/>
        <end position="1092"/>
    </location>
</feature>
<feature type="compositionally biased region" description="Polar residues" evidence="7">
    <location>
        <begin position="1920"/>
        <end position="1930"/>
    </location>
</feature>
<dbReference type="Gene3D" id="1.25.10.10">
    <property type="entry name" value="Leucine-rich Repeat Variant"/>
    <property type="match status" value="1"/>
</dbReference>
<feature type="compositionally biased region" description="Polar residues" evidence="7">
    <location>
        <begin position="1431"/>
        <end position="1441"/>
    </location>
</feature>
<dbReference type="Gene3D" id="1.20.5.10">
    <property type="match status" value="1"/>
</dbReference>
<dbReference type="STRING" id="59894.ENSFALP00000000051"/>
<feature type="region of interest" description="Disordered" evidence="7">
    <location>
        <begin position="2659"/>
        <end position="2921"/>
    </location>
</feature>
<keyword evidence="4 6" id="KW-0175">Coiled coil</keyword>
<feature type="compositionally biased region" description="Basic residues" evidence="7">
    <location>
        <begin position="1738"/>
        <end position="1747"/>
    </location>
</feature>
<feature type="compositionally biased region" description="Basic and acidic residues" evidence="7">
    <location>
        <begin position="1149"/>
        <end position="1162"/>
    </location>
</feature>
<keyword evidence="3" id="KW-0677">Repeat</keyword>
<dbReference type="GO" id="GO:0016342">
    <property type="term" value="C:catenin complex"/>
    <property type="evidence" value="ECO:0007669"/>
    <property type="project" value="Ensembl"/>
</dbReference>
<evidence type="ECO:0000313" key="12">
    <source>
        <dbReference type="Proteomes" id="UP000016665"/>
    </source>
</evidence>
<feature type="compositionally biased region" description="Low complexity" evidence="7">
    <location>
        <begin position="1216"/>
        <end position="1229"/>
    </location>
</feature>
<feature type="compositionally biased region" description="Polar residues" evidence="7">
    <location>
        <begin position="1897"/>
        <end position="1913"/>
    </location>
</feature>
<feature type="region of interest" description="Disordered" evidence="7">
    <location>
        <begin position="1585"/>
        <end position="1615"/>
    </location>
</feature>
<evidence type="ECO:0000256" key="6">
    <source>
        <dbReference type="SAM" id="Coils"/>
    </source>
</evidence>
<dbReference type="PROSITE" id="PS50176">
    <property type="entry name" value="ARM_REPEAT"/>
    <property type="match status" value="1"/>
</dbReference>
<feature type="compositionally biased region" description="Polar residues" evidence="7">
    <location>
        <begin position="1333"/>
        <end position="1342"/>
    </location>
</feature>
<dbReference type="Pfam" id="PF16633">
    <property type="entry name" value="APC_u9"/>
    <property type="match status" value="1"/>
</dbReference>
<feature type="compositionally biased region" description="Basic and acidic residues" evidence="7">
    <location>
        <begin position="2573"/>
        <end position="2585"/>
    </location>
</feature>
<feature type="compositionally biased region" description="Polar residues" evidence="7">
    <location>
        <begin position="2456"/>
        <end position="2478"/>
    </location>
</feature>
<dbReference type="FunFam" id="1.25.10.10:FF:000035">
    <property type="entry name" value="adenomatous polyposis coli protein 2"/>
    <property type="match status" value="1"/>
</dbReference>
<feature type="compositionally biased region" description="Polar residues" evidence="7">
    <location>
        <begin position="2830"/>
        <end position="2840"/>
    </location>
</feature>
<feature type="compositionally biased region" description="Polar residues" evidence="7">
    <location>
        <begin position="2486"/>
        <end position="2497"/>
    </location>
</feature>
<keyword evidence="2" id="KW-0879">Wnt signaling pathway</keyword>
<keyword evidence="12" id="KW-1185">Reference proteome</keyword>
<dbReference type="InterPro" id="IPR032038">
    <property type="entry name" value="APC_N"/>
</dbReference>
<dbReference type="InterPro" id="IPR011989">
    <property type="entry name" value="ARM-like"/>
</dbReference>
<feature type="compositionally biased region" description="Polar residues" evidence="7">
    <location>
        <begin position="2197"/>
        <end position="2216"/>
    </location>
</feature>
<dbReference type="InterPro" id="IPR000225">
    <property type="entry name" value="Armadillo"/>
</dbReference>
<dbReference type="Pfam" id="PF16629">
    <property type="entry name" value="Arm_APC_u3"/>
    <property type="match status" value="1"/>
</dbReference>
<feature type="coiled-coil region" evidence="6">
    <location>
        <begin position="134"/>
        <end position="168"/>
    </location>
</feature>
<feature type="compositionally biased region" description="Polar residues" evidence="7">
    <location>
        <begin position="2873"/>
        <end position="2890"/>
    </location>
</feature>
<dbReference type="GO" id="GO:0043065">
    <property type="term" value="P:positive regulation of apoptotic process"/>
    <property type="evidence" value="ECO:0007669"/>
    <property type="project" value="Ensembl"/>
</dbReference>
<dbReference type="GO" id="GO:0008286">
    <property type="term" value="P:insulin receptor signaling pathway"/>
    <property type="evidence" value="ECO:0007669"/>
    <property type="project" value="Ensembl"/>
</dbReference>
<organism evidence="11 12">
    <name type="scientific">Ficedula albicollis</name>
    <name type="common">Collared flycatcher</name>
    <name type="synonym">Muscicapa albicollis</name>
    <dbReference type="NCBI Taxonomy" id="59894"/>
    <lineage>
        <taxon>Eukaryota</taxon>
        <taxon>Metazoa</taxon>
        <taxon>Chordata</taxon>
        <taxon>Craniata</taxon>
        <taxon>Vertebrata</taxon>
        <taxon>Euteleostomi</taxon>
        <taxon>Archelosauria</taxon>
        <taxon>Archosauria</taxon>
        <taxon>Dinosauria</taxon>
        <taxon>Saurischia</taxon>
        <taxon>Theropoda</taxon>
        <taxon>Coelurosauria</taxon>
        <taxon>Aves</taxon>
        <taxon>Neognathae</taxon>
        <taxon>Neoaves</taxon>
        <taxon>Telluraves</taxon>
        <taxon>Australaves</taxon>
        <taxon>Passeriformes</taxon>
        <taxon>Muscicapidae</taxon>
        <taxon>Ficedula</taxon>
    </lineage>
</organism>
<dbReference type="GO" id="GO:0019901">
    <property type="term" value="F:protein kinase binding"/>
    <property type="evidence" value="ECO:0007669"/>
    <property type="project" value="Ensembl"/>
</dbReference>
<dbReference type="Pfam" id="PF05924">
    <property type="entry name" value="SAMP"/>
    <property type="match status" value="3"/>
</dbReference>
<dbReference type="InterPro" id="IPR026818">
    <property type="entry name" value="Apc_fam"/>
</dbReference>
<evidence type="ECO:0000256" key="5">
    <source>
        <dbReference type="PROSITE-ProRule" id="PRU00259"/>
    </source>
</evidence>
<evidence type="ECO:0000256" key="3">
    <source>
        <dbReference type="ARBA" id="ARBA00022737"/>
    </source>
</evidence>
<dbReference type="GO" id="GO:0030027">
    <property type="term" value="C:lamellipodium"/>
    <property type="evidence" value="ECO:0007669"/>
    <property type="project" value="Ensembl"/>
</dbReference>
<feature type="region of interest" description="Disordered" evidence="7">
    <location>
        <begin position="2141"/>
        <end position="2635"/>
    </location>
</feature>
<feature type="compositionally biased region" description="Low complexity" evidence="7">
    <location>
        <begin position="927"/>
        <end position="936"/>
    </location>
</feature>
<dbReference type="GO" id="GO:0007399">
    <property type="term" value="P:nervous system development"/>
    <property type="evidence" value="ECO:0007669"/>
    <property type="project" value="TreeGrafter"/>
</dbReference>
<feature type="compositionally biased region" description="Polar residues" evidence="7">
    <location>
        <begin position="833"/>
        <end position="847"/>
    </location>
</feature>
<dbReference type="Pfam" id="PF16634">
    <property type="entry name" value="APC_u13"/>
    <property type="match status" value="1"/>
</dbReference>
<dbReference type="Pfam" id="PF16635">
    <property type="entry name" value="APC_u14"/>
    <property type="match status" value="1"/>
</dbReference>
<feature type="compositionally biased region" description="Polar residues" evidence="7">
    <location>
        <begin position="1114"/>
        <end position="1133"/>
    </location>
</feature>
<dbReference type="GO" id="GO:0005813">
    <property type="term" value="C:centrosome"/>
    <property type="evidence" value="ECO:0007669"/>
    <property type="project" value="Ensembl"/>
</dbReference>
<dbReference type="GO" id="GO:0000281">
    <property type="term" value="P:mitotic cytokinesis"/>
    <property type="evidence" value="ECO:0007669"/>
    <property type="project" value="Ensembl"/>
</dbReference>
<protein>
    <submittedName>
        <fullName evidence="11">APC regulator of WNT signaling pathway</fullName>
    </submittedName>
</protein>
<dbReference type="GO" id="GO:0090090">
    <property type="term" value="P:negative regulation of canonical Wnt signaling pathway"/>
    <property type="evidence" value="ECO:0007669"/>
    <property type="project" value="Ensembl"/>
</dbReference>
<dbReference type="GO" id="GO:0008013">
    <property type="term" value="F:beta-catenin binding"/>
    <property type="evidence" value="ECO:0007669"/>
    <property type="project" value="Ensembl"/>
</dbReference>
<dbReference type="InterPro" id="IPR009232">
    <property type="entry name" value="EB1-bd"/>
</dbReference>
<dbReference type="SUPFAM" id="SSF58050">
    <property type="entry name" value="N-terminal coiled coil domain from apc"/>
    <property type="match status" value="1"/>
</dbReference>
<feature type="compositionally biased region" description="Polar residues" evidence="7">
    <location>
        <begin position="2248"/>
        <end position="2264"/>
    </location>
</feature>
<feature type="compositionally biased region" description="Low complexity" evidence="7">
    <location>
        <begin position="2343"/>
        <end position="2362"/>
    </location>
</feature>
<feature type="compositionally biased region" description="Low complexity" evidence="7">
    <location>
        <begin position="98"/>
        <end position="111"/>
    </location>
</feature>
<dbReference type="Pfam" id="PF05972">
    <property type="entry name" value="APC_15aa"/>
    <property type="match status" value="3"/>
</dbReference>
<dbReference type="Ensembl" id="ENSFALT00000000051.2">
    <property type="protein sequence ID" value="ENSFALP00000000051.2"/>
    <property type="gene ID" value="ENSFALG00000000047.2"/>
</dbReference>
<feature type="compositionally biased region" description="Acidic residues" evidence="7">
    <location>
        <begin position="1536"/>
        <end position="1545"/>
    </location>
</feature>
<feature type="region of interest" description="Disordered" evidence="7">
    <location>
        <begin position="1416"/>
        <end position="1474"/>
    </location>
</feature>
<feature type="compositionally biased region" description="Polar residues" evidence="7">
    <location>
        <begin position="1195"/>
        <end position="1210"/>
    </location>
</feature>
<dbReference type="PANTHER" id="PTHR12607:SF11">
    <property type="entry name" value="ADENOMATOUS POLYPOSIS COLI PROTEIN"/>
    <property type="match status" value="1"/>
</dbReference>
<dbReference type="GO" id="GO:2000134">
    <property type="term" value="P:negative regulation of G1/S transition of mitotic cell cycle"/>
    <property type="evidence" value="ECO:0007669"/>
    <property type="project" value="Ensembl"/>
</dbReference>
<dbReference type="GO" id="GO:1904781">
    <property type="term" value="P:positive regulation of protein localization to centrosome"/>
    <property type="evidence" value="ECO:0007669"/>
    <property type="project" value="Ensembl"/>
</dbReference>
<dbReference type="SUPFAM" id="SSF82931">
    <property type="entry name" value="Tumor suppressor gene product Apc"/>
    <property type="match status" value="1"/>
</dbReference>
<dbReference type="GO" id="GO:0070840">
    <property type="term" value="F:dynein complex binding"/>
    <property type="evidence" value="ECO:0007669"/>
    <property type="project" value="Ensembl"/>
</dbReference>
<dbReference type="GO" id="GO:0051988">
    <property type="term" value="P:regulation of attachment of spindle microtubules to kinetochore"/>
    <property type="evidence" value="ECO:0007669"/>
    <property type="project" value="Ensembl"/>
</dbReference>
<evidence type="ECO:0000259" key="9">
    <source>
        <dbReference type="Pfam" id="PF05956"/>
    </source>
</evidence>
<feature type="compositionally biased region" description="Low complexity" evidence="7">
    <location>
        <begin position="2562"/>
        <end position="2572"/>
    </location>
</feature>
<feature type="region of interest" description="Disordered" evidence="7">
    <location>
        <begin position="1665"/>
        <end position="1940"/>
    </location>
</feature>
<dbReference type="GO" id="GO:0060632">
    <property type="term" value="P:regulation of microtubule-based movement"/>
    <property type="evidence" value="ECO:0007669"/>
    <property type="project" value="Ensembl"/>
</dbReference>
<dbReference type="SUPFAM" id="SSF48371">
    <property type="entry name" value="ARM repeat"/>
    <property type="match status" value="1"/>
</dbReference>
<feature type="compositionally biased region" description="Low complexity" evidence="7">
    <location>
        <begin position="2841"/>
        <end position="2850"/>
    </location>
</feature>
<dbReference type="InterPro" id="IPR041257">
    <property type="entry name" value="APC_rep"/>
</dbReference>
<feature type="region of interest" description="Disordered" evidence="7">
    <location>
        <begin position="1104"/>
        <end position="1163"/>
    </location>
</feature>
<feature type="compositionally biased region" description="Basic and acidic residues" evidence="7">
    <location>
        <begin position="1686"/>
        <end position="1705"/>
    </location>
</feature>
<feature type="compositionally biased region" description="Low complexity" evidence="7">
    <location>
        <begin position="2757"/>
        <end position="2766"/>
    </location>
</feature>
<feature type="compositionally biased region" description="Basic and acidic residues" evidence="7">
    <location>
        <begin position="1974"/>
        <end position="1986"/>
    </location>
</feature>
<feature type="compositionally biased region" description="Basic and acidic residues" evidence="7">
    <location>
        <begin position="848"/>
        <end position="858"/>
    </location>
</feature>
<feature type="compositionally biased region" description="Polar residues" evidence="7">
    <location>
        <begin position="937"/>
        <end position="949"/>
    </location>
</feature>
<dbReference type="Gene3D" id="1.10.287.450">
    <property type="entry name" value="Helix hairpin bin"/>
    <property type="match status" value="1"/>
</dbReference>
<dbReference type="GO" id="GO:0030877">
    <property type="term" value="C:beta-catenin destruction complex"/>
    <property type="evidence" value="ECO:0007669"/>
    <property type="project" value="Ensembl"/>
</dbReference>
<dbReference type="SMART" id="SM00185">
    <property type="entry name" value="ARM"/>
    <property type="match status" value="7"/>
</dbReference>
<dbReference type="GO" id="GO:0016477">
    <property type="term" value="P:cell migration"/>
    <property type="evidence" value="ECO:0007669"/>
    <property type="project" value="Ensembl"/>
</dbReference>
<evidence type="ECO:0000259" key="10">
    <source>
        <dbReference type="Pfam" id="PF16689"/>
    </source>
</evidence>
<dbReference type="GO" id="GO:0005634">
    <property type="term" value="C:nucleus"/>
    <property type="evidence" value="ECO:0007669"/>
    <property type="project" value="Ensembl"/>
</dbReference>
<feature type="compositionally biased region" description="Basic and acidic residues" evidence="7">
    <location>
        <begin position="1804"/>
        <end position="1835"/>
    </location>
</feature>
<dbReference type="InterPro" id="IPR016024">
    <property type="entry name" value="ARM-type_fold"/>
</dbReference>
<dbReference type="PANTHER" id="PTHR12607">
    <property type="entry name" value="ADENOMATOUS POLYPOSIS COLI PROTEIN FAMILY"/>
    <property type="match status" value="1"/>
</dbReference>
<evidence type="ECO:0000256" key="2">
    <source>
        <dbReference type="ARBA" id="ARBA00022687"/>
    </source>
</evidence>
<feature type="compositionally biased region" description="Polar residues" evidence="7">
    <location>
        <begin position="1230"/>
        <end position="1244"/>
    </location>
</feature>
<dbReference type="GO" id="GO:0030335">
    <property type="term" value="P:positive regulation of cell migration"/>
    <property type="evidence" value="ECO:0007669"/>
    <property type="project" value="Ensembl"/>
</dbReference>
<feature type="compositionally biased region" description="Polar residues" evidence="7">
    <location>
        <begin position="2619"/>
        <end position="2635"/>
    </location>
</feature>
<dbReference type="Pfam" id="PF16636">
    <property type="entry name" value="APC_u15"/>
    <property type="match status" value="1"/>
</dbReference>
<dbReference type="GO" id="GO:0032587">
    <property type="term" value="C:ruffle membrane"/>
    <property type="evidence" value="ECO:0007669"/>
    <property type="project" value="Ensembl"/>
</dbReference>
<dbReference type="InterPro" id="IPR026831">
    <property type="entry name" value="APC_dom"/>
</dbReference>
<feature type="region of interest" description="Disordered" evidence="7">
    <location>
        <begin position="1189"/>
        <end position="1254"/>
    </location>
</feature>
<feature type="region of interest" description="Disordered" evidence="7">
    <location>
        <begin position="98"/>
        <end position="124"/>
    </location>
</feature>
<dbReference type="Pfam" id="PF05956">
    <property type="entry name" value="APC_basic"/>
    <property type="match status" value="1"/>
</dbReference>
<dbReference type="GO" id="GO:0065003">
    <property type="term" value="P:protein-containing complex assembly"/>
    <property type="evidence" value="ECO:0007669"/>
    <property type="project" value="Ensembl"/>
</dbReference>
<feature type="domain" description="Adenomatous polyposis coli protein basic" evidence="9">
    <location>
        <begin position="2217"/>
        <end position="2568"/>
    </location>
</feature>
<feature type="region of interest" description="Disordered" evidence="7">
    <location>
        <begin position="923"/>
        <end position="991"/>
    </location>
</feature>
<feature type="region of interest" description="Disordered" evidence="7">
    <location>
        <begin position="1333"/>
        <end position="1380"/>
    </location>
</feature>
<evidence type="ECO:0000256" key="7">
    <source>
        <dbReference type="SAM" id="MobiDB-lite"/>
    </source>
</evidence>
<dbReference type="GO" id="GO:0045295">
    <property type="term" value="F:gamma-catenin binding"/>
    <property type="evidence" value="ECO:0007669"/>
    <property type="project" value="Ensembl"/>
</dbReference>
<feature type="compositionally biased region" description="Basic and acidic residues" evidence="7">
    <location>
        <begin position="1785"/>
        <end position="1794"/>
    </location>
</feature>
<feature type="compositionally biased region" description="Basic and acidic residues" evidence="7">
    <location>
        <begin position="2163"/>
        <end position="2181"/>
    </location>
</feature>
<dbReference type="GO" id="GO:0007026">
    <property type="term" value="P:negative regulation of microtubule depolymerization"/>
    <property type="evidence" value="ECO:0007669"/>
    <property type="project" value="Ensembl"/>
</dbReference>
<reference evidence="11" key="2">
    <citation type="submission" date="2025-09" db="UniProtKB">
        <authorList>
            <consortium name="Ensembl"/>
        </authorList>
    </citation>
    <scope>IDENTIFICATION</scope>
</reference>
<feature type="compositionally biased region" description="Low complexity" evidence="7">
    <location>
        <begin position="2288"/>
        <end position="2319"/>
    </location>
</feature>
<dbReference type="InterPro" id="IPR009234">
    <property type="entry name" value="APC_basic_dom"/>
</dbReference>
<dbReference type="Pfam" id="PF05937">
    <property type="entry name" value="EB1_binding"/>
    <property type="match status" value="1"/>
</dbReference>
<feature type="compositionally biased region" description="Low complexity" evidence="7">
    <location>
        <begin position="1104"/>
        <end position="1113"/>
    </location>
</feature>
<feature type="compositionally biased region" description="Polar residues" evidence="7">
    <location>
        <begin position="2548"/>
        <end position="2561"/>
    </location>
</feature>
<dbReference type="GO" id="GO:0048471">
    <property type="term" value="C:perinuclear region of cytoplasm"/>
    <property type="evidence" value="ECO:0007669"/>
    <property type="project" value="Ensembl"/>
</dbReference>
<dbReference type="FunFam" id="1.10.287.450:FF:000001">
    <property type="entry name" value="adenomatous polyposis coli protein isoform X1"/>
    <property type="match status" value="1"/>
</dbReference>
<dbReference type="GO" id="GO:0001708">
    <property type="term" value="P:cell fate specification"/>
    <property type="evidence" value="ECO:0007669"/>
    <property type="project" value="TreeGrafter"/>
</dbReference>
<dbReference type="Pfam" id="PF05923">
    <property type="entry name" value="APC_r"/>
    <property type="match status" value="7"/>
</dbReference>
<feature type="region of interest" description="Disordered" evidence="7">
    <location>
        <begin position="239"/>
        <end position="295"/>
    </location>
</feature>
<evidence type="ECO:0000256" key="1">
    <source>
        <dbReference type="ARBA" id="ARBA00009051"/>
    </source>
</evidence>
<evidence type="ECO:0000256" key="4">
    <source>
        <dbReference type="ARBA" id="ARBA00023054"/>
    </source>
</evidence>
<dbReference type="GO" id="GO:0005912">
    <property type="term" value="C:adherens junction"/>
    <property type="evidence" value="ECO:0007669"/>
    <property type="project" value="Ensembl"/>
</dbReference>
<dbReference type="Pfam" id="PF11414">
    <property type="entry name" value="Suppressor_APC"/>
    <property type="match status" value="1"/>
</dbReference>
<dbReference type="GO" id="GO:0045732">
    <property type="term" value="P:positive regulation of protein catabolic process"/>
    <property type="evidence" value="ECO:0007669"/>
    <property type="project" value="Ensembl"/>
</dbReference>
<feature type="region of interest" description="Disordered" evidence="7">
    <location>
        <begin position="1534"/>
        <end position="1571"/>
    </location>
</feature>
<dbReference type="Pfam" id="PF18797">
    <property type="entry name" value="APC_rep"/>
    <property type="match status" value="1"/>
</dbReference>
<dbReference type="InterPro" id="IPR009223">
    <property type="entry name" value="APC_rpt"/>
</dbReference>
<dbReference type="GO" id="GO:0008285">
    <property type="term" value="P:negative regulation of cell population proliferation"/>
    <property type="evidence" value="ECO:0007669"/>
    <property type="project" value="Ensembl"/>
</dbReference>
<feature type="compositionally biased region" description="Low complexity" evidence="7">
    <location>
        <begin position="1359"/>
        <end position="1370"/>
    </location>
</feature>
<feature type="compositionally biased region" description="Polar residues" evidence="7">
    <location>
        <begin position="2662"/>
        <end position="2673"/>
    </location>
</feature>
<feature type="compositionally biased region" description="Polar residues" evidence="7">
    <location>
        <begin position="1990"/>
        <end position="2000"/>
    </location>
</feature>
<dbReference type="GO" id="GO:0007094">
    <property type="term" value="P:mitotic spindle assembly checkpoint signaling"/>
    <property type="evidence" value="ECO:0007669"/>
    <property type="project" value="Ensembl"/>
</dbReference>
<feature type="coiled-coil region" evidence="6">
    <location>
        <begin position="6"/>
        <end position="54"/>
    </location>
</feature>
<feature type="domain" description="Adenomatous polyposis coli N-terminal dimerisation" evidence="10">
    <location>
        <begin position="4"/>
        <end position="55"/>
    </location>
</feature>
<dbReference type="GO" id="GO:0031625">
    <property type="term" value="F:ubiquitin protein ligase binding"/>
    <property type="evidence" value="ECO:0007669"/>
    <property type="project" value="Ensembl"/>
</dbReference>
<feature type="compositionally biased region" description="Basic and acidic residues" evidence="7">
    <location>
        <begin position="1451"/>
        <end position="1469"/>
    </location>
</feature>
<feature type="compositionally biased region" description="Basic and acidic residues" evidence="7">
    <location>
        <begin position="241"/>
        <end position="261"/>
    </location>
</feature>
<dbReference type="eggNOG" id="KOG2122">
    <property type="taxonomic scope" value="Eukaryota"/>
</dbReference>
<feature type="compositionally biased region" description="Basic and acidic residues" evidence="7">
    <location>
        <begin position="1873"/>
        <end position="1894"/>
    </location>
</feature>
<dbReference type="GO" id="GO:0007389">
    <property type="term" value="P:pattern specification process"/>
    <property type="evidence" value="ECO:0007669"/>
    <property type="project" value="TreeGrafter"/>
</dbReference>
<feature type="compositionally biased region" description="Basic and acidic residues" evidence="7">
    <location>
        <begin position="1546"/>
        <end position="1567"/>
    </location>
</feature>
<evidence type="ECO:0000259" key="8">
    <source>
        <dbReference type="Pfam" id="PF05937"/>
    </source>
</evidence>
<feature type="region of interest" description="Disordered" evidence="7">
    <location>
        <begin position="2038"/>
        <end position="2066"/>
    </location>
</feature>
<dbReference type="Pfam" id="PF00514">
    <property type="entry name" value="Arm"/>
    <property type="match status" value="2"/>
</dbReference>
<reference evidence="11" key="1">
    <citation type="submission" date="2025-08" db="UniProtKB">
        <authorList>
            <consortium name="Ensembl"/>
        </authorList>
    </citation>
    <scope>IDENTIFICATION</scope>
</reference>
<dbReference type="GO" id="GO:0031274">
    <property type="term" value="P:positive regulation of pseudopodium assembly"/>
    <property type="evidence" value="ECO:0007669"/>
    <property type="project" value="Ensembl"/>
</dbReference>
<sequence>MAAASYDQLLKQVEALKMENSNLRQELEDNSNHLTKLETEASTMKEVLKQLQGSIEDEAMASSGQIDLLERLKELNLESTSFAGVKLRPKVSVRSYGSREGSVSSRSGECSPVPMGSFPRRGFMNGSRESTGYLEELEKERSLLLAELEKEEKEKDWYYAQLQNLTKRIDSLPLTENFSLQTDMTRRQLEYEARQIRAAMEEQLGTCQDMEKRAQARVARIQQIEKDILRIRQLLQSQAAEAERAPQSKHEAGSHDTERQNEGQGAAEISVATSSTGQGSAARVDHETASVMSSSSNYSVPRRLTSHLGTKVEMVYSLLSMLGTHDKDDMSRTLLAMSSSQDSCIAMRQSGCLPLLIQLLHGNDKDSVLLGNSRGSKEARARASAALHNIIHSQPDDKRGRREIRVLHLLEQIRAYCETCWEWQEAHEQGMDQDKNPMPAPVDHQICPAVCVLMKLSFDEEHRHAMNELGGLQAIAELLQVDCEMYGLTNDHYSVTLRRYAGMALTNLTFGDVANKATLCSMKGCMRALVAQLKSESEDLQQVIASVLRNLSWRADVNSKKTLREVGSVKALMECALEVKKESTLKSVLSALWNLSAHCTGNKADICAVDGALAFLVGTLTYRSQTNTLAIIESGGGILRNVSSLIATNEDHRQILRENSCLQTLLQHLKSHSLTIVSNACGTLWNLSARNAKDQEALWDMGAVSMLKNLIHSKHKMIAMGSAAALRNLMANRPAKYKDANIMSPGSSLPSLHVRKQKALEAELDAQHLSETFDNIDNLSPKASHRNKQRHKQNIYSEYVLDASRHDDGVCRSESFNAGNMTVLSPYVNTTVLPGSSSSSRGNTENSWSEKDRSVERDRTVGLNTYHQSAENTGNSSKRIGMQISTAAAQIAKVMEEVTSMHIPQEDRSSGSTSEIHCLTEDRNAQRRSASAHAHSNTYFQKSENSNRTCPVPYTKMEYKRASNDSLNSVSSSDGYGKRGQMKPSIESYSEDDESKFCSYGKYPADLAHKIHSANHMDDNDGELDTPINYSLKYSDEQLNSGRQSPSQNERWARPKHIIDDEMKQNEQRQSRNQNAAYPVYTEGGDDKHMKYQTPFGQQECISSFRSRGSSGSDQNRVGPTLGMNQKVNQSLCQVDDYDDDKPTNYSERYSEEEQHEEEDRPTNYSIKYNEEEHHVDQPIDYSLKYSTEVPAPSQKPSFTFPKTSSVQLNKTDHITPGSGSTSAPSAGSKRQNQLHPSSAQSRSGHAKNASCKTPSINQETIQTYCVEDTPICFSRCSSLSSLSSAEDEIGRDQSTRGTDANNTLQIAELKENSGTLPTEGAASEIVSTAQHIRTKSTRLQTSSLSPSDSSRHKAVEFSSGAKSPSKSGAQTPKSPPEHYVQETPLMFSRCTSVSSLDSFESRSIASSVQSEPCSGIVSGIISPSDLPDSPGQTMPPSRSKTPPPAQGVQVKREVPKGKATTTEKRESGPRQAAVNAAVQRVQVLPDADTLLHFATESTPDGFSCSSSLSALSLDEPFIQKDAELRIMPPVHENELGNEAEPEQSDDTKDNQEKKAEKPAETDKDILDDSDDDIEILEACIISAMPTKSSRKTKKPSQASAPKIPPPVARKPSQLPVYKLLPSQSRLQSQKHVTFTPGDDMPRVYCVEGTPINFSTATSLSDLTIESPPSELANADNVGVGAESGEFEKRDTIPTEGRSTDDSQRAKSSAVTPLGLDDDKTEEGDILAECINSAMPKGKSHKPFRVKKIMDQIQQASSSPSNKNQPEGEKKPTSPVKPVSQNNEYRARVRKSTDSKSNASNERSYPENRDAKKQNPKNNSRDFHDKLPNNEERVRGSFAFDSPHHYTPIEGTPYCFSRNDSLSSLDFDDDDVDLSREKAELRKGKEGKETEIKECSTAAQSSNQQPSNRTQACQKHPAGRSQTKTFSQSAKDIPDRGAATDEKMQSFAIENTPVCFSRNSSLSSLSDIDQENNNNKEGEPAKRPEAPESQVESNRPQTSGYAPKSFHVEDTPVCFSRNSSLSSLSIDSEDDLLQECISSAMPKKKKPSRIKSDGEKNNSRNTGGILAEDLTLDLREIQRPDSEHGFSPDSENFDWKAIQEGANSIVSSLHQAAAAASLSRQASSDSDSILSLKSGISLGSPFHLTPDQEEKPFTSNKGPRIIKPGEKSTLESKKVESESRGIKGGKKVYKSIITGKARSNSEVSSLKQPQQTSVPSISRGRTMIHIPGVRNSSSSTSPVSKKGPPLKNMNSKSPSEGQSLTSSPRGAKSTVKPEPAPVTRQPSGLNQSGSSKGPSRSGSRDSTPSRPQQQPLSRPLQSPGRNSISPGRNGISPPNKLSQLPRTSSPSTASTKSSSSGRMSYTPPGRQMSQQNLTKQTALPKSTSSIPRSESASKGLNQTLSTGGSNKKTDLSRMSSTKSSGSESDRSERPVLVRQSTFIKEAPSPTLRRKLEESASFESLSPSRPDSPTRSQMQTPVLSPSLPDMSLSTHSPAQSSGWRKLAPNHSPTIEYDGRPAKRHDIARSHSESPSRLLINRSGTWKREHSKHSSSLPRVSTWRRTGSSSSILSASSESSEKAKSEDEKQHGGSLAGHKQSKESQAPAKGTWRKIKENEIPQIMNDPQHSSSGATNGSDSKTLIYQMAPAVSKTEDVWVRIEDCPINNPRSGRSPTGNTPPVIDSVSEKGGVNGKDPKEIQEKQTPGNGGVPVRTVGLENRLNSFFQIDSPDKKGTETKPLQNNPVPAPEINESTVSERTPFSSSSSSKHSSPIGAVAARGTPFNYNPSRRNGGVPVRTVGLENRLNSFFQIDSPDKKGTETKPLQNNPVPAPEINESTVSERTPFSSSSSSKHSSPIGAVAARVTPFNYNPSRRKSSMDNSSARPSQIPTPVNNSTKKRDTKSENTDSSGTQSPKRHSGSYLVTSV</sequence>
<dbReference type="Proteomes" id="UP000016665">
    <property type="component" value="Unplaced"/>
</dbReference>
<feature type="region of interest" description="Disordered" evidence="7">
    <location>
        <begin position="833"/>
        <end position="858"/>
    </location>
</feature>
<gene>
    <name evidence="11" type="primary">APC</name>
</gene>
<feature type="compositionally biased region" description="Polar residues" evidence="7">
    <location>
        <begin position="1752"/>
        <end position="1765"/>
    </location>
</feature>
<feature type="compositionally biased region" description="Polar residues" evidence="7">
    <location>
        <begin position="2367"/>
        <end position="2422"/>
    </location>
</feature>
<evidence type="ECO:0000313" key="11">
    <source>
        <dbReference type="Ensembl" id="ENSFALP00000000051.2"/>
    </source>
</evidence>
<dbReference type="GO" id="GO:0005881">
    <property type="term" value="C:cytoplasmic microtubule"/>
    <property type="evidence" value="ECO:0007669"/>
    <property type="project" value="TreeGrafter"/>
</dbReference>